<reference evidence="1 2" key="1">
    <citation type="journal article" date="2018" name="Cell">
        <title>The Chara Genome: Secondary Complexity and Implications for Plant Terrestrialization.</title>
        <authorList>
            <person name="Nishiyama T."/>
            <person name="Sakayama H."/>
            <person name="Vries J.D."/>
            <person name="Buschmann H."/>
            <person name="Saint-Marcoux D."/>
            <person name="Ullrich K.K."/>
            <person name="Haas F.B."/>
            <person name="Vanderstraeten L."/>
            <person name="Becker D."/>
            <person name="Lang D."/>
            <person name="Vosolsobe S."/>
            <person name="Rombauts S."/>
            <person name="Wilhelmsson P.K.I."/>
            <person name="Janitza P."/>
            <person name="Kern R."/>
            <person name="Heyl A."/>
            <person name="Rumpler F."/>
            <person name="Villalobos L.I.A.C."/>
            <person name="Clay J.M."/>
            <person name="Skokan R."/>
            <person name="Toyoda A."/>
            <person name="Suzuki Y."/>
            <person name="Kagoshima H."/>
            <person name="Schijlen E."/>
            <person name="Tajeshwar N."/>
            <person name="Catarino B."/>
            <person name="Hetherington A.J."/>
            <person name="Saltykova A."/>
            <person name="Bonnot C."/>
            <person name="Breuninger H."/>
            <person name="Symeonidi A."/>
            <person name="Radhakrishnan G.V."/>
            <person name="Van Nieuwerburgh F."/>
            <person name="Deforce D."/>
            <person name="Chang C."/>
            <person name="Karol K.G."/>
            <person name="Hedrich R."/>
            <person name="Ulvskov P."/>
            <person name="Glockner G."/>
            <person name="Delwiche C.F."/>
            <person name="Petrasek J."/>
            <person name="Van de Peer Y."/>
            <person name="Friml J."/>
            <person name="Beilby M."/>
            <person name="Dolan L."/>
            <person name="Kohara Y."/>
            <person name="Sugano S."/>
            <person name="Fujiyama A."/>
            <person name="Delaux P.-M."/>
            <person name="Quint M."/>
            <person name="TheiBen G."/>
            <person name="Hagemann M."/>
            <person name="Harholt J."/>
            <person name="Dunand C."/>
            <person name="Zachgo S."/>
            <person name="Langdale J."/>
            <person name="Maumus F."/>
            <person name="Straeten D.V.D."/>
            <person name="Gould S.B."/>
            <person name="Rensing S.A."/>
        </authorList>
    </citation>
    <scope>NUCLEOTIDE SEQUENCE [LARGE SCALE GENOMIC DNA]</scope>
    <source>
        <strain evidence="1 2">S276</strain>
    </source>
</reference>
<dbReference type="EMBL" id="BFEA01000206">
    <property type="protein sequence ID" value="GBG74596.1"/>
    <property type="molecule type" value="Genomic_DNA"/>
</dbReference>
<evidence type="ECO:0000313" key="1">
    <source>
        <dbReference type="EMBL" id="GBG74596.1"/>
    </source>
</evidence>
<evidence type="ECO:0000313" key="2">
    <source>
        <dbReference type="Proteomes" id="UP000265515"/>
    </source>
</evidence>
<accession>A0A388KX04</accession>
<name>A0A388KX04_CHABU</name>
<protein>
    <submittedName>
        <fullName evidence="1">Uncharacterized protein</fullName>
    </submittedName>
</protein>
<organism evidence="1 2">
    <name type="scientific">Chara braunii</name>
    <name type="common">Braun's stonewort</name>
    <dbReference type="NCBI Taxonomy" id="69332"/>
    <lineage>
        <taxon>Eukaryota</taxon>
        <taxon>Viridiplantae</taxon>
        <taxon>Streptophyta</taxon>
        <taxon>Charophyceae</taxon>
        <taxon>Charales</taxon>
        <taxon>Characeae</taxon>
        <taxon>Chara</taxon>
    </lineage>
</organism>
<keyword evidence="2" id="KW-1185">Reference proteome</keyword>
<dbReference type="AlphaFoldDB" id="A0A388KX04"/>
<dbReference type="Gramene" id="GBG74596">
    <property type="protein sequence ID" value="GBG74596"/>
    <property type="gene ID" value="CBR_g19004"/>
</dbReference>
<gene>
    <name evidence="1" type="ORF">CBR_g19004</name>
</gene>
<proteinExistence type="predicted"/>
<dbReference type="Proteomes" id="UP000265515">
    <property type="component" value="Unassembled WGS sequence"/>
</dbReference>
<sequence>MSRATTTVAEAIRVDNRTLNVSTIDAEVKFVKIWGADSQFHREKEVRSVVVADEVALEDEEDGMTEEEKEYLRMKDLEVARTKAGLVTSKRKSFTDTRRNEFLPLASPRWIETMSTVFSGKI</sequence>
<comment type="caution">
    <text evidence="1">The sequence shown here is derived from an EMBL/GenBank/DDBJ whole genome shotgun (WGS) entry which is preliminary data.</text>
</comment>